<dbReference type="PANTHER" id="PTHR19136">
    <property type="entry name" value="MOLYBDENUM COFACTOR GUANYLYLTRANSFERASE"/>
    <property type="match status" value="1"/>
</dbReference>
<protein>
    <submittedName>
        <fullName evidence="9">Molybdopterin-guanine dinucleotide biosynthesis protein A</fullName>
    </submittedName>
</protein>
<evidence type="ECO:0000259" key="8">
    <source>
        <dbReference type="Pfam" id="PF12804"/>
    </source>
</evidence>
<keyword evidence="6" id="KW-0342">GTP-binding</keyword>
<sequence>MTSRSTRFPHYILAGGESRRFGSDKARHLVAGQAMLRRVATTLEPFSASTTIVARSAGAYDDLGYPTIADAVSNAGPLAGLMTALLHADDVRDDNSPCWVLLSSCDLIHGSADLIAPLIDLATEDRMAAVYLNSGRFEPFPGLYHTSLLPHLRQAIDTNQLSFQRLFRALGPQIASLDLPAAYGYLDMDHRPKDSSLPPSAE</sequence>
<keyword evidence="4" id="KW-0547">Nucleotide-binding</keyword>
<evidence type="ECO:0000256" key="3">
    <source>
        <dbReference type="ARBA" id="ARBA00022723"/>
    </source>
</evidence>
<keyword evidence="7" id="KW-0501">Molybdenum cofactor biosynthesis</keyword>
<dbReference type="Pfam" id="PF12804">
    <property type="entry name" value="NTP_transf_3"/>
    <property type="match status" value="1"/>
</dbReference>
<name>A0A7X0H8I2_9BACT</name>
<dbReference type="Gene3D" id="3.90.550.10">
    <property type="entry name" value="Spore Coat Polysaccharide Biosynthesis Protein SpsA, Chain A"/>
    <property type="match status" value="1"/>
</dbReference>
<dbReference type="SUPFAM" id="SSF53448">
    <property type="entry name" value="Nucleotide-diphospho-sugar transferases"/>
    <property type="match status" value="1"/>
</dbReference>
<dbReference type="GO" id="GO:0046872">
    <property type="term" value="F:metal ion binding"/>
    <property type="evidence" value="ECO:0007669"/>
    <property type="project" value="UniProtKB-KW"/>
</dbReference>
<dbReference type="Proteomes" id="UP000541810">
    <property type="component" value="Unassembled WGS sequence"/>
</dbReference>
<evidence type="ECO:0000256" key="4">
    <source>
        <dbReference type="ARBA" id="ARBA00022741"/>
    </source>
</evidence>
<evidence type="ECO:0000256" key="5">
    <source>
        <dbReference type="ARBA" id="ARBA00022842"/>
    </source>
</evidence>
<comment type="caution">
    <text evidence="9">The sequence shown here is derived from an EMBL/GenBank/DDBJ whole genome shotgun (WGS) entry which is preliminary data.</text>
</comment>
<evidence type="ECO:0000256" key="6">
    <source>
        <dbReference type="ARBA" id="ARBA00023134"/>
    </source>
</evidence>
<organism evidence="9 10">
    <name type="scientific">Algisphaera agarilytica</name>
    <dbReference type="NCBI Taxonomy" id="1385975"/>
    <lineage>
        <taxon>Bacteria</taxon>
        <taxon>Pseudomonadati</taxon>
        <taxon>Planctomycetota</taxon>
        <taxon>Phycisphaerae</taxon>
        <taxon>Phycisphaerales</taxon>
        <taxon>Phycisphaeraceae</taxon>
        <taxon>Algisphaera</taxon>
    </lineage>
</organism>
<dbReference type="GO" id="GO:0005525">
    <property type="term" value="F:GTP binding"/>
    <property type="evidence" value="ECO:0007669"/>
    <property type="project" value="UniProtKB-KW"/>
</dbReference>
<evidence type="ECO:0000313" key="10">
    <source>
        <dbReference type="Proteomes" id="UP000541810"/>
    </source>
</evidence>
<keyword evidence="3" id="KW-0479">Metal-binding</keyword>
<keyword evidence="10" id="KW-1185">Reference proteome</keyword>
<evidence type="ECO:0000256" key="1">
    <source>
        <dbReference type="ARBA" id="ARBA00022490"/>
    </source>
</evidence>
<dbReference type="AlphaFoldDB" id="A0A7X0H8I2"/>
<keyword evidence="2" id="KW-0808">Transferase</keyword>
<keyword evidence="1" id="KW-0963">Cytoplasm</keyword>
<evidence type="ECO:0000256" key="2">
    <source>
        <dbReference type="ARBA" id="ARBA00022679"/>
    </source>
</evidence>
<accession>A0A7X0H8I2</accession>
<reference evidence="9 10" key="1">
    <citation type="submission" date="2020-08" db="EMBL/GenBank/DDBJ databases">
        <title>Genomic Encyclopedia of Type Strains, Phase IV (KMG-IV): sequencing the most valuable type-strain genomes for metagenomic binning, comparative biology and taxonomic classification.</title>
        <authorList>
            <person name="Goeker M."/>
        </authorList>
    </citation>
    <scope>NUCLEOTIDE SEQUENCE [LARGE SCALE GENOMIC DNA]</scope>
    <source>
        <strain evidence="9 10">DSM 103725</strain>
    </source>
</reference>
<dbReference type="RefSeq" id="WP_184678731.1">
    <property type="nucleotide sequence ID" value="NZ_JACHGY010000001.1"/>
</dbReference>
<dbReference type="InterPro" id="IPR025877">
    <property type="entry name" value="MobA-like_NTP_Trfase"/>
</dbReference>
<dbReference type="PANTHER" id="PTHR19136:SF81">
    <property type="entry name" value="MOLYBDENUM COFACTOR GUANYLYLTRANSFERASE"/>
    <property type="match status" value="1"/>
</dbReference>
<keyword evidence="5" id="KW-0460">Magnesium</keyword>
<feature type="domain" description="MobA-like NTP transferase" evidence="8">
    <location>
        <begin position="12"/>
        <end position="169"/>
    </location>
</feature>
<proteinExistence type="predicted"/>
<evidence type="ECO:0000256" key="7">
    <source>
        <dbReference type="ARBA" id="ARBA00023150"/>
    </source>
</evidence>
<dbReference type="GO" id="GO:0016779">
    <property type="term" value="F:nucleotidyltransferase activity"/>
    <property type="evidence" value="ECO:0007669"/>
    <property type="project" value="UniProtKB-ARBA"/>
</dbReference>
<dbReference type="GO" id="GO:0006777">
    <property type="term" value="P:Mo-molybdopterin cofactor biosynthetic process"/>
    <property type="evidence" value="ECO:0007669"/>
    <property type="project" value="UniProtKB-KW"/>
</dbReference>
<dbReference type="InterPro" id="IPR013482">
    <property type="entry name" value="Molybde_CF_guanTrfase"/>
</dbReference>
<evidence type="ECO:0000313" key="9">
    <source>
        <dbReference type="EMBL" id="MBB6431247.1"/>
    </source>
</evidence>
<dbReference type="CDD" id="cd02503">
    <property type="entry name" value="MobA"/>
    <property type="match status" value="1"/>
</dbReference>
<dbReference type="EMBL" id="JACHGY010000001">
    <property type="protein sequence ID" value="MBB6431247.1"/>
    <property type="molecule type" value="Genomic_DNA"/>
</dbReference>
<dbReference type="InterPro" id="IPR029044">
    <property type="entry name" value="Nucleotide-diphossugar_trans"/>
</dbReference>
<gene>
    <name evidence="9" type="ORF">HNQ40_003053</name>
</gene>